<dbReference type="Proteomes" id="UP000242712">
    <property type="component" value="Unassembled WGS sequence"/>
</dbReference>
<sequence length="179" mass="20640">MVKLNFFNNKKSIERFILLQVIVVMMSILICYKGARLFTHVHEENFILNILYGLLGAALMVIVHEAMHFVLYKAFAKKGKPQLRQRFGIITSYVPDKVFKKWEYITIMIAPLVVITLGLFAVFVFFSYSALIFIASIHVGYCLVDMYFVASAWNKHVKYVEDSSDGVIFYTSEDKVKSI</sequence>
<organism evidence="2 3">
    <name type="scientific">Staphylococcus argensis</name>
    <dbReference type="NCBI Taxonomy" id="1607738"/>
    <lineage>
        <taxon>Bacteria</taxon>
        <taxon>Bacillati</taxon>
        <taxon>Bacillota</taxon>
        <taxon>Bacilli</taxon>
        <taxon>Bacillales</taxon>
        <taxon>Staphylococcaceae</taxon>
        <taxon>Staphylococcus</taxon>
    </lineage>
</organism>
<dbReference type="Pfam" id="PF11667">
    <property type="entry name" value="DUF3267"/>
    <property type="match status" value="1"/>
</dbReference>
<dbReference type="InterPro" id="IPR021683">
    <property type="entry name" value="DUF3267"/>
</dbReference>
<feature type="transmembrane region" description="Helical" evidence="1">
    <location>
        <begin position="16"/>
        <end position="35"/>
    </location>
</feature>
<evidence type="ECO:0000256" key="1">
    <source>
        <dbReference type="SAM" id="Phobius"/>
    </source>
</evidence>
<keyword evidence="1" id="KW-1133">Transmembrane helix</keyword>
<comment type="caution">
    <text evidence="2">The sequence shown here is derived from an EMBL/GenBank/DDBJ whole genome shotgun (WGS) entry which is preliminary data.</text>
</comment>
<gene>
    <name evidence="2" type="ORF">CD039_06605</name>
</gene>
<dbReference type="RefSeq" id="WP_103371663.1">
    <property type="nucleotide sequence ID" value="NZ_CBCRVO010000004.1"/>
</dbReference>
<protein>
    <submittedName>
        <fullName evidence="2">Permease</fullName>
    </submittedName>
</protein>
<accession>A0A2K4FCT1</accession>
<reference evidence="2 3" key="1">
    <citation type="submission" date="2017-08" db="EMBL/GenBank/DDBJ databases">
        <title>Draft genome sequences of 64 type strains of genus Staph aureus.</title>
        <authorList>
            <person name="Cole K."/>
            <person name="Golubchik T."/>
            <person name="Russell J."/>
            <person name="Foster D."/>
            <person name="Llewelyn M."/>
            <person name="Wilson D."/>
            <person name="Crook D."/>
            <person name="Paul J."/>
        </authorList>
    </citation>
    <scope>NUCLEOTIDE SEQUENCE [LARGE SCALE GENOMIC DNA]</scope>
    <source>
        <strain evidence="2 3">DSM 29875</strain>
    </source>
</reference>
<feature type="transmembrane region" description="Helical" evidence="1">
    <location>
        <begin position="104"/>
        <end position="126"/>
    </location>
</feature>
<dbReference type="OrthoDB" id="2402052at2"/>
<keyword evidence="3" id="KW-1185">Reference proteome</keyword>
<feature type="transmembrane region" description="Helical" evidence="1">
    <location>
        <begin position="47"/>
        <end position="72"/>
    </location>
</feature>
<keyword evidence="1" id="KW-0472">Membrane</keyword>
<dbReference type="EMBL" id="PPPX01000004">
    <property type="protein sequence ID" value="POA09162.1"/>
    <property type="molecule type" value="Genomic_DNA"/>
</dbReference>
<dbReference type="AlphaFoldDB" id="A0A2K4FCT1"/>
<keyword evidence="1" id="KW-0812">Transmembrane</keyword>
<dbReference type="GeneID" id="98298017"/>
<evidence type="ECO:0000313" key="3">
    <source>
        <dbReference type="Proteomes" id="UP000242712"/>
    </source>
</evidence>
<evidence type="ECO:0000313" key="2">
    <source>
        <dbReference type="EMBL" id="POA09162.1"/>
    </source>
</evidence>
<feature type="transmembrane region" description="Helical" evidence="1">
    <location>
        <begin position="132"/>
        <end position="150"/>
    </location>
</feature>
<name>A0A2K4FCT1_9STAP</name>
<proteinExistence type="predicted"/>